<dbReference type="RefSeq" id="WP_120768853.1">
    <property type="nucleotide sequence ID" value="NZ_CP033169.1"/>
</dbReference>
<evidence type="ECO:0000313" key="1">
    <source>
        <dbReference type="EMBL" id="AYO31423.1"/>
    </source>
</evidence>
<dbReference type="KEGG" id="bacg:D2962_13175"/>
<proteinExistence type="predicted"/>
<dbReference type="SUPFAM" id="SSF159941">
    <property type="entry name" value="MM3350-like"/>
    <property type="match status" value="1"/>
</dbReference>
<protein>
    <submittedName>
        <fullName evidence="1">Uncharacterized protein</fullName>
    </submittedName>
</protein>
<reference evidence="1 2" key="1">
    <citation type="submission" date="2018-10" db="EMBL/GenBank/DDBJ databases">
        <authorList>
            <person name="Zhang X."/>
        </authorList>
    </citation>
    <scope>NUCLEOTIDE SEQUENCE [LARGE SCALE GENOMIC DNA]</scope>
    <source>
        <strain evidence="1 2">SK-G1</strain>
    </source>
</reference>
<name>A0A3G2R7P5_9FIRM</name>
<dbReference type="AlphaFoldDB" id="A0A3G2R7P5"/>
<dbReference type="Gene3D" id="3.10.290.30">
    <property type="entry name" value="MM3350-like"/>
    <property type="match status" value="1"/>
</dbReference>
<organism evidence="1 2">
    <name type="scientific">Biomaibacter acetigenes</name>
    <dbReference type="NCBI Taxonomy" id="2316383"/>
    <lineage>
        <taxon>Bacteria</taxon>
        <taxon>Bacillati</taxon>
        <taxon>Bacillota</taxon>
        <taxon>Clostridia</taxon>
        <taxon>Thermosediminibacterales</taxon>
        <taxon>Tepidanaerobacteraceae</taxon>
        <taxon>Biomaibacter</taxon>
    </lineage>
</organism>
<dbReference type="Proteomes" id="UP000280960">
    <property type="component" value="Chromosome"/>
</dbReference>
<dbReference type="EMBL" id="CP033169">
    <property type="protein sequence ID" value="AYO31423.1"/>
    <property type="molecule type" value="Genomic_DNA"/>
</dbReference>
<dbReference type="InterPro" id="IPR024047">
    <property type="entry name" value="MM3350-like_sf"/>
</dbReference>
<evidence type="ECO:0000313" key="2">
    <source>
        <dbReference type="Proteomes" id="UP000280960"/>
    </source>
</evidence>
<accession>A0A3G2R7P5</accession>
<keyword evidence="2" id="KW-1185">Reference proteome</keyword>
<gene>
    <name evidence="1" type="ORF">D2962_13175</name>
</gene>
<sequence>MTRKPAKDDEKILILKATASDWEGRVRGMPYRVIAIPEKMSLYDLAEIIIESFGFDFDHAFGFYSNIKRWPRSDEGYELFADIGEGEQFPGVLKEPRLAKSLTM</sequence>